<evidence type="ECO:0000259" key="1">
    <source>
        <dbReference type="PROSITE" id="PS50191"/>
    </source>
</evidence>
<dbReference type="Gene3D" id="3.40.525.10">
    <property type="entry name" value="CRAL-TRIO lipid binding domain"/>
    <property type="match status" value="1"/>
</dbReference>
<dbReference type="Pfam" id="PF00650">
    <property type="entry name" value="CRAL_TRIO"/>
    <property type="match status" value="1"/>
</dbReference>
<name>A0A3S3PK50_9ACAR</name>
<feature type="domain" description="CRAL-TRIO" evidence="1">
    <location>
        <begin position="6"/>
        <end position="163"/>
    </location>
</feature>
<evidence type="ECO:0000313" key="2">
    <source>
        <dbReference type="EMBL" id="RWS11341.1"/>
    </source>
</evidence>
<dbReference type="InterPro" id="IPR036865">
    <property type="entry name" value="CRAL-TRIO_dom_sf"/>
</dbReference>
<dbReference type="AlphaFoldDB" id="A0A3S3PK50"/>
<organism evidence="2 3">
    <name type="scientific">Dinothrombium tinctorium</name>
    <dbReference type="NCBI Taxonomy" id="1965070"/>
    <lineage>
        <taxon>Eukaryota</taxon>
        <taxon>Metazoa</taxon>
        <taxon>Ecdysozoa</taxon>
        <taxon>Arthropoda</taxon>
        <taxon>Chelicerata</taxon>
        <taxon>Arachnida</taxon>
        <taxon>Acari</taxon>
        <taxon>Acariformes</taxon>
        <taxon>Trombidiformes</taxon>
        <taxon>Prostigmata</taxon>
        <taxon>Anystina</taxon>
        <taxon>Parasitengona</taxon>
        <taxon>Trombidioidea</taxon>
        <taxon>Trombidiidae</taxon>
        <taxon>Dinothrombium</taxon>
    </lineage>
</organism>
<dbReference type="CDD" id="cd00170">
    <property type="entry name" value="SEC14"/>
    <property type="match status" value="1"/>
</dbReference>
<protein>
    <submittedName>
        <fullName evidence="2">Motile sperm domain containing-like protein</fullName>
    </submittedName>
</protein>
<reference evidence="2 3" key="1">
    <citation type="journal article" date="2018" name="Gigascience">
        <title>Genomes of trombidid mites reveal novel predicted allergens and laterally-transferred genes associated with secondary metabolism.</title>
        <authorList>
            <person name="Dong X."/>
            <person name="Chaisiri K."/>
            <person name="Xia D."/>
            <person name="Armstrong S.D."/>
            <person name="Fang Y."/>
            <person name="Donnelly M.J."/>
            <person name="Kadowaki T."/>
            <person name="McGarry J.W."/>
            <person name="Darby A.C."/>
            <person name="Makepeace B.L."/>
        </authorList>
    </citation>
    <scope>NUCLEOTIDE SEQUENCE [LARGE SCALE GENOMIC DNA]</scope>
    <source>
        <strain evidence="2">UoL-WK</strain>
    </source>
</reference>
<evidence type="ECO:0000313" key="3">
    <source>
        <dbReference type="Proteomes" id="UP000285301"/>
    </source>
</evidence>
<proteinExistence type="predicted"/>
<dbReference type="OrthoDB" id="6410249at2759"/>
<sequence>MTDASLPRELYEIGGVFIHGKDKDGNVMLFCRTKYSSFPRVAQNAMERANYYIAYKVLEIGLLEDNDCGWIMVIDFTDTKPTQFDPQMSFSLLKMLHYMPAGLKRILLFNLPWYGKPLLNLILSLVPSEWRKIVRIVNLEQILTIIPNENLPLFFQFPDAKYENEVPNEAKPLDEIDLEIFGLKPKDKKVFKKYLEKMQNL</sequence>
<dbReference type="SUPFAM" id="SSF52087">
    <property type="entry name" value="CRAL/TRIO domain"/>
    <property type="match status" value="1"/>
</dbReference>
<dbReference type="InterPro" id="IPR001251">
    <property type="entry name" value="CRAL-TRIO_dom"/>
</dbReference>
<keyword evidence="3" id="KW-1185">Reference proteome</keyword>
<comment type="caution">
    <text evidence="2">The sequence shown here is derived from an EMBL/GenBank/DDBJ whole genome shotgun (WGS) entry which is preliminary data.</text>
</comment>
<accession>A0A3S3PK50</accession>
<gene>
    <name evidence="2" type="ORF">B4U79_17537</name>
</gene>
<dbReference type="Proteomes" id="UP000285301">
    <property type="component" value="Unassembled WGS sequence"/>
</dbReference>
<dbReference type="PROSITE" id="PS50191">
    <property type="entry name" value="CRAL_TRIO"/>
    <property type="match status" value="1"/>
</dbReference>
<dbReference type="EMBL" id="NCKU01001753">
    <property type="protein sequence ID" value="RWS11341.1"/>
    <property type="molecule type" value="Genomic_DNA"/>
</dbReference>